<name>C1LDT5_SCHJA</name>
<protein>
    <submittedName>
        <fullName evidence="2">Hypotheticial protein</fullName>
    </submittedName>
</protein>
<reference evidence="2" key="2">
    <citation type="submission" date="2009-03" db="EMBL/GenBank/DDBJ databases">
        <authorList>
            <person name="Gang L."/>
        </authorList>
    </citation>
    <scope>NUCLEOTIDE SEQUENCE</scope>
    <source>
        <strain evidence="2">Anhui</strain>
    </source>
</reference>
<feature type="signal peptide" evidence="1">
    <location>
        <begin position="1"/>
        <end position="22"/>
    </location>
</feature>
<feature type="chain" id="PRO_5002909956" evidence="1">
    <location>
        <begin position="23"/>
        <end position="73"/>
    </location>
</feature>
<keyword evidence="1" id="KW-0732">Signal</keyword>
<dbReference type="EMBL" id="FN317132">
    <property type="protein sequence ID" value="CAX72863.1"/>
    <property type="molecule type" value="mRNA"/>
</dbReference>
<reference evidence="2" key="1">
    <citation type="journal article" date="2009" name="Nature">
        <title>The Schistosoma japonicum genome reveals features of host-parasite interplay.</title>
        <authorList>
            <person name="Liu F."/>
            <person name="Zhou Y."/>
            <person name="Wang Z.Q."/>
            <person name="Lu G."/>
            <person name="Zheng H."/>
            <person name="Brindley P.J."/>
            <person name="McManus D.P."/>
            <person name="Blair D."/>
            <person name="Zhang Q.H."/>
            <person name="Zhong Y."/>
            <person name="Wang S."/>
            <person name="Han Z.G."/>
            <person name="Chen Z."/>
        </authorList>
    </citation>
    <scope>NUCLEOTIDE SEQUENCE</scope>
    <source>
        <strain evidence="2">Anhui</strain>
    </source>
</reference>
<dbReference type="AlphaFoldDB" id="C1LDT5"/>
<sequence length="73" mass="8606">MMVKLEVFLALLCLILVGTIQSHSHNDDDILPEDLTTLYEPLTTKKNIYNRVNHRKFNRQILKRGPETLWELD</sequence>
<organism evidence="2">
    <name type="scientific">Schistosoma japonicum</name>
    <name type="common">Blood fluke</name>
    <dbReference type="NCBI Taxonomy" id="6182"/>
    <lineage>
        <taxon>Eukaryota</taxon>
        <taxon>Metazoa</taxon>
        <taxon>Spiralia</taxon>
        <taxon>Lophotrochozoa</taxon>
        <taxon>Platyhelminthes</taxon>
        <taxon>Trematoda</taxon>
        <taxon>Digenea</taxon>
        <taxon>Strigeidida</taxon>
        <taxon>Schistosomatoidea</taxon>
        <taxon>Schistosomatidae</taxon>
        <taxon>Schistosoma</taxon>
    </lineage>
</organism>
<evidence type="ECO:0000256" key="1">
    <source>
        <dbReference type="SAM" id="SignalP"/>
    </source>
</evidence>
<proteinExistence type="evidence at transcript level"/>
<accession>C1LDT5</accession>
<evidence type="ECO:0000313" key="2">
    <source>
        <dbReference type="EMBL" id="CAX72863.1"/>
    </source>
</evidence>